<protein>
    <recommendedName>
        <fullName evidence="6">Probable membrane transporter protein</fullName>
    </recommendedName>
</protein>
<accession>A0ABW4W1T2</accession>
<keyword evidence="6" id="KW-1003">Cell membrane</keyword>
<dbReference type="RefSeq" id="WP_377556252.1">
    <property type="nucleotide sequence ID" value="NZ_JBHUHQ010000015.1"/>
</dbReference>
<dbReference type="InterPro" id="IPR051598">
    <property type="entry name" value="TSUP/Inactive_protease-like"/>
</dbReference>
<feature type="transmembrane region" description="Helical" evidence="6">
    <location>
        <begin position="213"/>
        <end position="233"/>
    </location>
</feature>
<comment type="subcellular location">
    <subcellularLocation>
        <location evidence="6">Cell membrane</location>
        <topology evidence="6">Multi-pass membrane protein</topology>
    </subcellularLocation>
    <subcellularLocation>
        <location evidence="1">Membrane</location>
        <topology evidence="1">Multi-pass membrane protein</topology>
    </subcellularLocation>
</comment>
<dbReference type="PANTHER" id="PTHR43701:SF2">
    <property type="entry name" value="MEMBRANE TRANSPORTER PROTEIN YJNA-RELATED"/>
    <property type="match status" value="1"/>
</dbReference>
<evidence type="ECO:0000256" key="4">
    <source>
        <dbReference type="ARBA" id="ARBA00022989"/>
    </source>
</evidence>
<gene>
    <name evidence="7" type="ORF">ACFSJF_09585</name>
</gene>
<dbReference type="InterPro" id="IPR002781">
    <property type="entry name" value="TM_pro_TauE-like"/>
</dbReference>
<dbReference type="Pfam" id="PF01925">
    <property type="entry name" value="TauE"/>
    <property type="match status" value="1"/>
</dbReference>
<evidence type="ECO:0000313" key="8">
    <source>
        <dbReference type="Proteomes" id="UP001597383"/>
    </source>
</evidence>
<evidence type="ECO:0000256" key="1">
    <source>
        <dbReference type="ARBA" id="ARBA00004141"/>
    </source>
</evidence>
<keyword evidence="8" id="KW-1185">Reference proteome</keyword>
<feature type="transmembrane region" description="Helical" evidence="6">
    <location>
        <begin position="73"/>
        <end position="94"/>
    </location>
</feature>
<keyword evidence="5 6" id="KW-0472">Membrane</keyword>
<feature type="transmembrane region" description="Helical" evidence="6">
    <location>
        <begin position="7"/>
        <end position="38"/>
    </location>
</feature>
<dbReference type="EMBL" id="JBHUHQ010000015">
    <property type="protein sequence ID" value="MFD2044517.1"/>
    <property type="molecule type" value="Genomic_DNA"/>
</dbReference>
<organism evidence="7 8">
    <name type="scientific">Ornithinibacillus salinisoli</name>
    <dbReference type="NCBI Taxonomy" id="1848459"/>
    <lineage>
        <taxon>Bacteria</taxon>
        <taxon>Bacillati</taxon>
        <taxon>Bacillota</taxon>
        <taxon>Bacilli</taxon>
        <taxon>Bacillales</taxon>
        <taxon>Bacillaceae</taxon>
        <taxon>Ornithinibacillus</taxon>
    </lineage>
</organism>
<comment type="caution">
    <text evidence="7">The sequence shown here is derived from an EMBL/GenBank/DDBJ whole genome shotgun (WGS) entry which is preliminary data.</text>
</comment>
<sequence length="258" mass="27761">MDISFVLILLILGITAGCYGTIIGAGGGFIFVPALLLILNMEPAVAAGSGLVIVLINSISGVFGYVKQKKIQFRVGIAIGVGAIPGSLIGVWLLQLYSSQSFYIVFASVLLVLGVFLLTKSLPSSKQKIGENKVSLFKESNRKFKWLLILGFFMGILSSYLGIGGGWILVPILIYLFHVPTHNATATSIFALCIYSSVGVASQLFYSNIDWLTVIWGGFGVIIGSQVGVKLAQKIPSKVIVQMLSFVLIIIGVRMYFQ</sequence>
<proteinExistence type="inferred from homology"/>
<evidence type="ECO:0000256" key="6">
    <source>
        <dbReference type="RuleBase" id="RU363041"/>
    </source>
</evidence>
<keyword evidence="4 6" id="KW-1133">Transmembrane helix</keyword>
<comment type="similarity">
    <text evidence="2 6">Belongs to the 4-toluene sulfonate uptake permease (TSUP) (TC 2.A.102) family.</text>
</comment>
<feature type="transmembrane region" description="Helical" evidence="6">
    <location>
        <begin position="44"/>
        <end position="66"/>
    </location>
</feature>
<dbReference type="Proteomes" id="UP001597383">
    <property type="component" value="Unassembled WGS sequence"/>
</dbReference>
<evidence type="ECO:0000256" key="3">
    <source>
        <dbReference type="ARBA" id="ARBA00022692"/>
    </source>
</evidence>
<reference evidence="8" key="1">
    <citation type="journal article" date="2019" name="Int. J. Syst. Evol. Microbiol.">
        <title>The Global Catalogue of Microorganisms (GCM) 10K type strain sequencing project: providing services to taxonomists for standard genome sequencing and annotation.</title>
        <authorList>
            <consortium name="The Broad Institute Genomics Platform"/>
            <consortium name="The Broad Institute Genome Sequencing Center for Infectious Disease"/>
            <person name="Wu L."/>
            <person name="Ma J."/>
        </authorList>
    </citation>
    <scope>NUCLEOTIDE SEQUENCE [LARGE SCALE GENOMIC DNA]</scope>
    <source>
        <strain evidence="8">R28</strain>
    </source>
</reference>
<feature type="transmembrane region" description="Helical" evidence="6">
    <location>
        <begin position="146"/>
        <end position="177"/>
    </location>
</feature>
<keyword evidence="3 6" id="KW-0812">Transmembrane</keyword>
<feature type="transmembrane region" description="Helical" evidence="6">
    <location>
        <begin position="100"/>
        <end position="119"/>
    </location>
</feature>
<evidence type="ECO:0000256" key="5">
    <source>
        <dbReference type="ARBA" id="ARBA00023136"/>
    </source>
</evidence>
<feature type="transmembrane region" description="Helical" evidence="6">
    <location>
        <begin position="189"/>
        <end position="206"/>
    </location>
</feature>
<name>A0ABW4W1T2_9BACI</name>
<evidence type="ECO:0000313" key="7">
    <source>
        <dbReference type="EMBL" id="MFD2044517.1"/>
    </source>
</evidence>
<dbReference type="PANTHER" id="PTHR43701">
    <property type="entry name" value="MEMBRANE TRANSPORTER PROTEIN MJ0441-RELATED"/>
    <property type="match status" value="1"/>
</dbReference>
<evidence type="ECO:0000256" key="2">
    <source>
        <dbReference type="ARBA" id="ARBA00009142"/>
    </source>
</evidence>
<feature type="transmembrane region" description="Helical" evidence="6">
    <location>
        <begin position="239"/>
        <end position="257"/>
    </location>
</feature>